<evidence type="ECO:0000313" key="4">
    <source>
        <dbReference type="EMBL" id="CAK9025382.1"/>
    </source>
</evidence>
<evidence type="ECO:0000256" key="1">
    <source>
        <dbReference type="ARBA" id="ARBA00004173"/>
    </source>
</evidence>
<dbReference type="NCBIfam" id="TIGR03317">
    <property type="entry name" value="ygfZ_signature"/>
    <property type="match status" value="1"/>
</dbReference>
<dbReference type="PANTHER" id="PTHR22602:SF0">
    <property type="entry name" value="TRANSFERASE CAF17, MITOCHONDRIAL-RELATED"/>
    <property type="match status" value="1"/>
</dbReference>
<evidence type="ECO:0000256" key="3">
    <source>
        <dbReference type="ARBA" id="ARBA00023128"/>
    </source>
</evidence>
<comment type="subcellular location">
    <subcellularLocation>
        <location evidence="1">Mitochondrion</location>
    </subcellularLocation>
</comment>
<dbReference type="PANTHER" id="PTHR22602">
    <property type="entry name" value="TRANSFERASE CAF17, MITOCHONDRIAL-RELATED"/>
    <property type="match status" value="1"/>
</dbReference>
<dbReference type="InterPro" id="IPR027266">
    <property type="entry name" value="TrmE/GcvT-like"/>
</dbReference>
<keyword evidence="3" id="KW-0496">Mitochondrion</keyword>
<evidence type="ECO:0008006" key="6">
    <source>
        <dbReference type="Google" id="ProtNLM"/>
    </source>
</evidence>
<comment type="caution">
    <text evidence="4">The sequence shown here is derived from an EMBL/GenBank/DDBJ whole genome shotgun (WGS) entry which is preliminary data.</text>
</comment>
<dbReference type="Gene3D" id="3.30.1360.120">
    <property type="entry name" value="Probable tRNA modification gtpase trme, domain 1"/>
    <property type="match status" value="1"/>
</dbReference>
<keyword evidence="5" id="KW-1185">Reference proteome</keyword>
<name>A0ABP0KFI5_9DINO</name>
<proteinExistence type="predicted"/>
<keyword evidence="2" id="KW-0809">Transit peptide</keyword>
<accession>A0ABP0KFI5</accession>
<reference evidence="4 5" key="1">
    <citation type="submission" date="2024-02" db="EMBL/GenBank/DDBJ databases">
        <authorList>
            <person name="Chen Y."/>
            <person name="Shah S."/>
            <person name="Dougan E. K."/>
            <person name="Thang M."/>
            <person name="Chan C."/>
        </authorList>
    </citation>
    <scope>NUCLEOTIDE SEQUENCE [LARGE SCALE GENOMIC DNA]</scope>
</reference>
<dbReference type="InterPro" id="IPR045179">
    <property type="entry name" value="YgfZ/GcvT"/>
</dbReference>
<sequence length="342" mass="37476">MGLAPRLVALTDRAILRVAGEGSDRFLQGLCTQDVQRLSVSGPSVLPAAFLSPKGKVLCDAMVKRQDTNEYLVDCHSSVSASLRRLLIRHRLREPLTIDDVSKGYQSLALLPGQAFTDESGTQSAEMDSSDYFADPRFEGLGHRAILPASHPTSPSASLSDYHFWRVCCGVPEGPGDLKIDEVMPLHGNLDLLNFVSFSKGCYVGQELLTRTKHRGAVRRRIFTVVAMDGSDTALGRKLQEKVQSLPRSTPLTAELIHPLPRPLQGEEKDMAIFSHSGSSDPKQVGTLQTWSHNMALCMLRCEGAFNEASSFENSPLPNGVEILSASRDLRFLVRAPPYVFS</sequence>
<gene>
    <name evidence="4" type="ORF">CCMP2556_LOCUS15977</name>
</gene>
<dbReference type="SUPFAM" id="SSF103025">
    <property type="entry name" value="Folate-binding domain"/>
    <property type="match status" value="1"/>
</dbReference>
<evidence type="ECO:0000313" key="5">
    <source>
        <dbReference type="Proteomes" id="UP001642484"/>
    </source>
</evidence>
<dbReference type="InterPro" id="IPR017703">
    <property type="entry name" value="YgfZ/GCV_T_CS"/>
</dbReference>
<dbReference type="Proteomes" id="UP001642484">
    <property type="component" value="Unassembled WGS sequence"/>
</dbReference>
<dbReference type="EMBL" id="CAXAMN010008480">
    <property type="protein sequence ID" value="CAK9025382.1"/>
    <property type="molecule type" value="Genomic_DNA"/>
</dbReference>
<protein>
    <recommendedName>
        <fullName evidence="6">Aminomethyltransferase folate-binding domain-containing protein</fullName>
    </recommendedName>
</protein>
<organism evidence="4 5">
    <name type="scientific">Durusdinium trenchii</name>
    <dbReference type="NCBI Taxonomy" id="1381693"/>
    <lineage>
        <taxon>Eukaryota</taxon>
        <taxon>Sar</taxon>
        <taxon>Alveolata</taxon>
        <taxon>Dinophyceae</taxon>
        <taxon>Suessiales</taxon>
        <taxon>Symbiodiniaceae</taxon>
        <taxon>Durusdinium</taxon>
    </lineage>
</organism>
<evidence type="ECO:0000256" key="2">
    <source>
        <dbReference type="ARBA" id="ARBA00022946"/>
    </source>
</evidence>